<keyword evidence="3" id="KW-1185">Reference proteome</keyword>
<dbReference type="SUPFAM" id="SSF46785">
    <property type="entry name" value="Winged helix' DNA-binding domain"/>
    <property type="match status" value="1"/>
</dbReference>
<dbReference type="OrthoDB" id="2328486at2"/>
<comment type="caution">
    <text evidence="2">The sequence shown here is derived from an EMBL/GenBank/DDBJ whole genome shotgun (WGS) entry which is preliminary data.</text>
</comment>
<dbReference type="PANTHER" id="PTHR33164:SF43">
    <property type="entry name" value="HTH-TYPE TRANSCRIPTIONAL REPRESSOR YETL"/>
    <property type="match status" value="1"/>
</dbReference>
<dbReference type="SMART" id="SM00347">
    <property type="entry name" value="HTH_MARR"/>
    <property type="match status" value="1"/>
</dbReference>
<evidence type="ECO:0000313" key="3">
    <source>
        <dbReference type="Proteomes" id="UP000032279"/>
    </source>
</evidence>
<accession>A0A0D0Y6Y5</accession>
<reference evidence="2 3" key="1">
    <citation type="submission" date="2013-08" db="EMBL/GenBank/DDBJ databases">
        <title>Lactobacillus wasatchii sp. WDC04, a late gas producing bacteria isolated from aged chedder cheese.</title>
        <authorList>
            <person name="Oberg C.J."/>
            <person name="Culumber M."/>
            <person name="McMahon D.J."/>
            <person name="Broadbent J.R."/>
            <person name="Oberg T.S."/>
            <person name="Ortaki F."/>
        </authorList>
    </citation>
    <scope>NUCLEOTIDE SEQUENCE [LARGE SCALE GENOMIC DNA]</scope>
    <source>
        <strain evidence="2 3">WDC04</strain>
    </source>
</reference>
<dbReference type="InterPro" id="IPR000835">
    <property type="entry name" value="HTH_MarR-typ"/>
</dbReference>
<proteinExistence type="predicted"/>
<dbReference type="Proteomes" id="UP000032279">
    <property type="component" value="Unassembled WGS sequence"/>
</dbReference>
<dbReference type="Gene3D" id="1.10.10.10">
    <property type="entry name" value="Winged helix-like DNA-binding domain superfamily/Winged helix DNA-binding domain"/>
    <property type="match status" value="1"/>
</dbReference>
<dbReference type="InterPro" id="IPR036388">
    <property type="entry name" value="WH-like_DNA-bd_sf"/>
</dbReference>
<dbReference type="InterPro" id="IPR036390">
    <property type="entry name" value="WH_DNA-bd_sf"/>
</dbReference>
<organism evidence="2 3">
    <name type="scientific">Paucilactobacillus wasatchensis</name>
    <dbReference type="NCBI Taxonomy" id="1335616"/>
    <lineage>
        <taxon>Bacteria</taxon>
        <taxon>Bacillati</taxon>
        <taxon>Bacillota</taxon>
        <taxon>Bacilli</taxon>
        <taxon>Lactobacillales</taxon>
        <taxon>Lactobacillaceae</taxon>
        <taxon>Paucilactobacillus</taxon>
    </lineage>
</organism>
<dbReference type="PROSITE" id="PS50995">
    <property type="entry name" value="HTH_MARR_2"/>
    <property type="match status" value="1"/>
</dbReference>
<dbReference type="GO" id="GO:0006950">
    <property type="term" value="P:response to stress"/>
    <property type="evidence" value="ECO:0007669"/>
    <property type="project" value="TreeGrafter"/>
</dbReference>
<dbReference type="EMBL" id="AWTT01000005">
    <property type="protein sequence ID" value="KIS04028.1"/>
    <property type="molecule type" value="Genomic_DNA"/>
</dbReference>
<dbReference type="AlphaFoldDB" id="A0A0D0Y6Y5"/>
<dbReference type="STRING" id="1335616.WDC_0367"/>
<dbReference type="PATRIC" id="fig|1335616.4.peg.367"/>
<dbReference type="PRINTS" id="PR00598">
    <property type="entry name" value="HTHMARR"/>
</dbReference>
<dbReference type="InterPro" id="IPR039422">
    <property type="entry name" value="MarR/SlyA-like"/>
</dbReference>
<evidence type="ECO:0000313" key="2">
    <source>
        <dbReference type="EMBL" id="KIS04028.1"/>
    </source>
</evidence>
<sequence>MKDSLSALREIERNHRSALLAITKKSHLTIAEWQLLLFILADNTTQEQLAQATSLDTSTLSRQLKNLVTKEMLHKTPTGRDKRQLIYSITELGTVSVNQINEDYHHLAQQIFDRWTDEEQNLLQILLNRLDKSIARIESHNHHLK</sequence>
<dbReference type="GO" id="GO:0003700">
    <property type="term" value="F:DNA-binding transcription factor activity"/>
    <property type="evidence" value="ECO:0007669"/>
    <property type="project" value="InterPro"/>
</dbReference>
<feature type="domain" description="HTH marR-type" evidence="1">
    <location>
        <begin position="1"/>
        <end position="132"/>
    </location>
</feature>
<dbReference type="Pfam" id="PF12802">
    <property type="entry name" value="MarR_2"/>
    <property type="match status" value="1"/>
</dbReference>
<gene>
    <name evidence="2" type="ORF">WDC_0367</name>
</gene>
<dbReference type="RefSeq" id="WP_044010092.1">
    <property type="nucleotide sequence ID" value="NZ_AWTT01000005.1"/>
</dbReference>
<evidence type="ECO:0000259" key="1">
    <source>
        <dbReference type="PROSITE" id="PS50995"/>
    </source>
</evidence>
<protein>
    <submittedName>
        <fullName evidence="2">Transcriptional regulator</fullName>
    </submittedName>
</protein>
<name>A0A0D0Y6Y5_9LACO</name>
<dbReference type="PANTHER" id="PTHR33164">
    <property type="entry name" value="TRANSCRIPTIONAL REGULATOR, MARR FAMILY"/>
    <property type="match status" value="1"/>
</dbReference>